<gene>
    <name evidence="2" type="ORF">HPB51_014033</name>
</gene>
<reference evidence="2" key="2">
    <citation type="submission" date="2021-09" db="EMBL/GenBank/DDBJ databases">
        <authorList>
            <person name="Jia N."/>
            <person name="Wang J."/>
            <person name="Shi W."/>
            <person name="Du L."/>
            <person name="Sun Y."/>
            <person name="Zhan W."/>
            <person name="Jiang J."/>
            <person name="Wang Q."/>
            <person name="Zhang B."/>
            <person name="Ji P."/>
            <person name="Sakyi L.B."/>
            <person name="Cui X."/>
            <person name="Yuan T."/>
            <person name="Jiang B."/>
            <person name="Yang W."/>
            <person name="Lam T.T.-Y."/>
            <person name="Chang Q."/>
            <person name="Ding S."/>
            <person name="Wang X."/>
            <person name="Zhu J."/>
            <person name="Ruan X."/>
            <person name="Zhao L."/>
            <person name="Wei J."/>
            <person name="Que T."/>
            <person name="Du C."/>
            <person name="Cheng J."/>
            <person name="Dai P."/>
            <person name="Han X."/>
            <person name="Huang E."/>
            <person name="Gao Y."/>
            <person name="Liu J."/>
            <person name="Shao H."/>
            <person name="Ye R."/>
            <person name="Li L."/>
            <person name="Wei W."/>
            <person name="Wang X."/>
            <person name="Wang C."/>
            <person name="Huo Q."/>
            <person name="Li W."/>
            <person name="Guo W."/>
            <person name="Chen H."/>
            <person name="Chen S."/>
            <person name="Zhou L."/>
            <person name="Zhou L."/>
            <person name="Ni X."/>
            <person name="Tian J."/>
            <person name="Zhou Y."/>
            <person name="Sheng Y."/>
            <person name="Liu T."/>
            <person name="Pan Y."/>
            <person name="Xia L."/>
            <person name="Li J."/>
            <person name="Zhao F."/>
            <person name="Cao W."/>
        </authorList>
    </citation>
    <scope>NUCLEOTIDE SEQUENCE</scope>
    <source>
        <strain evidence="2">Rmic-2018</strain>
        <tissue evidence="2">Larvae</tissue>
    </source>
</reference>
<evidence type="ECO:0000313" key="3">
    <source>
        <dbReference type="Proteomes" id="UP000821866"/>
    </source>
</evidence>
<comment type="caution">
    <text evidence="2">The sequence shown here is derived from an EMBL/GenBank/DDBJ whole genome shotgun (WGS) entry which is preliminary data.</text>
</comment>
<dbReference type="Proteomes" id="UP000821866">
    <property type="component" value="Chromosome 8"/>
</dbReference>
<keyword evidence="3" id="KW-1185">Reference proteome</keyword>
<dbReference type="AlphaFoldDB" id="A0A9J6DA77"/>
<sequence length="221" mass="23923">MTAGMDINEFPILGTAPATGQAQRRMTTLCQLKRLNPSDTEEWPEPPVIPEKTPARAITEPQAQQAGSQVDVARPMSIRCDKRMEEEGSNAELSQATATELERAADSGEEGKQGENDARSASGDDEAEDDAASAPRRARNVVGQKKGDNEPHGRDALQTAYDKHLSSSAKQEKSVKALEDAPKHPELFISSRQQSLPEPAQQRDGTSQQRAWEGAKHGEAG</sequence>
<evidence type="ECO:0000256" key="1">
    <source>
        <dbReference type="SAM" id="MobiDB-lite"/>
    </source>
</evidence>
<protein>
    <submittedName>
        <fullName evidence="2">Uncharacterized protein</fullName>
    </submittedName>
</protein>
<organism evidence="2 3">
    <name type="scientific">Rhipicephalus microplus</name>
    <name type="common">Cattle tick</name>
    <name type="synonym">Boophilus microplus</name>
    <dbReference type="NCBI Taxonomy" id="6941"/>
    <lineage>
        <taxon>Eukaryota</taxon>
        <taxon>Metazoa</taxon>
        <taxon>Ecdysozoa</taxon>
        <taxon>Arthropoda</taxon>
        <taxon>Chelicerata</taxon>
        <taxon>Arachnida</taxon>
        <taxon>Acari</taxon>
        <taxon>Parasitiformes</taxon>
        <taxon>Ixodida</taxon>
        <taxon>Ixodoidea</taxon>
        <taxon>Ixodidae</taxon>
        <taxon>Rhipicephalinae</taxon>
        <taxon>Rhipicephalus</taxon>
        <taxon>Boophilus</taxon>
    </lineage>
</organism>
<feature type="compositionally biased region" description="Basic and acidic residues" evidence="1">
    <location>
        <begin position="145"/>
        <end position="186"/>
    </location>
</feature>
<evidence type="ECO:0000313" key="2">
    <source>
        <dbReference type="EMBL" id="KAH8018967.1"/>
    </source>
</evidence>
<dbReference type="EMBL" id="JABSTU010000010">
    <property type="protein sequence ID" value="KAH8018967.1"/>
    <property type="molecule type" value="Genomic_DNA"/>
</dbReference>
<feature type="compositionally biased region" description="Basic and acidic residues" evidence="1">
    <location>
        <begin position="100"/>
        <end position="118"/>
    </location>
</feature>
<proteinExistence type="predicted"/>
<reference evidence="2" key="1">
    <citation type="journal article" date="2020" name="Cell">
        <title>Large-Scale Comparative Analyses of Tick Genomes Elucidate Their Genetic Diversity and Vector Capacities.</title>
        <authorList>
            <consortium name="Tick Genome and Microbiome Consortium (TIGMIC)"/>
            <person name="Jia N."/>
            <person name="Wang J."/>
            <person name="Shi W."/>
            <person name="Du L."/>
            <person name="Sun Y."/>
            <person name="Zhan W."/>
            <person name="Jiang J.F."/>
            <person name="Wang Q."/>
            <person name="Zhang B."/>
            <person name="Ji P."/>
            <person name="Bell-Sakyi L."/>
            <person name="Cui X.M."/>
            <person name="Yuan T.T."/>
            <person name="Jiang B.G."/>
            <person name="Yang W.F."/>
            <person name="Lam T.T."/>
            <person name="Chang Q.C."/>
            <person name="Ding S.J."/>
            <person name="Wang X.J."/>
            <person name="Zhu J.G."/>
            <person name="Ruan X.D."/>
            <person name="Zhao L."/>
            <person name="Wei J.T."/>
            <person name="Ye R.Z."/>
            <person name="Que T.C."/>
            <person name="Du C.H."/>
            <person name="Zhou Y.H."/>
            <person name="Cheng J.X."/>
            <person name="Dai P.F."/>
            <person name="Guo W.B."/>
            <person name="Han X.H."/>
            <person name="Huang E.J."/>
            <person name="Li L.F."/>
            <person name="Wei W."/>
            <person name="Gao Y.C."/>
            <person name="Liu J.Z."/>
            <person name="Shao H.Z."/>
            <person name="Wang X."/>
            <person name="Wang C.C."/>
            <person name="Yang T.C."/>
            <person name="Huo Q.B."/>
            <person name="Li W."/>
            <person name="Chen H.Y."/>
            <person name="Chen S.E."/>
            <person name="Zhou L.G."/>
            <person name="Ni X.B."/>
            <person name="Tian J.H."/>
            <person name="Sheng Y."/>
            <person name="Liu T."/>
            <person name="Pan Y.S."/>
            <person name="Xia L.Y."/>
            <person name="Li J."/>
            <person name="Zhao F."/>
            <person name="Cao W.C."/>
        </authorList>
    </citation>
    <scope>NUCLEOTIDE SEQUENCE</scope>
    <source>
        <strain evidence="2">Rmic-2018</strain>
    </source>
</reference>
<feature type="region of interest" description="Disordered" evidence="1">
    <location>
        <begin position="34"/>
        <end position="221"/>
    </location>
</feature>
<accession>A0A9J6DA77</accession>
<name>A0A9J6DA77_RHIMP</name>